<dbReference type="InterPro" id="IPR044000">
    <property type="entry name" value="Phage_tube_2"/>
</dbReference>
<gene>
    <name evidence="1" type="ORF">FHP88_15750</name>
</gene>
<name>A0A557S0N0_9GAMM</name>
<evidence type="ECO:0000313" key="1">
    <source>
        <dbReference type="EMBL" id="TVO70907.1"/>
    </source>
</evidence>
<accession>A0A557S0N0</accession>
<dbReference type="RefSeq" id="WP_144360044.1">
    <property type="nucleotide sequence ID" value="NZ_VMNH01000023.1"/>
</dbReference>
<organism evidence="1 2">
    <name type="scientific">Sedimenticola selenatireducens</name>
    <dbReference type="NCBI Taxonomy" id="191960"/>
    <lineage>
        <taxon>Bacteria</taxon>
        <taxon>Pseudomonadati</taxon>
        <taxon>Pseudomonadota</taxon>
        <taxon>Gammaproteobacteria</taxon>
        <taxon>Chromatiales</taxon>
        <taxon>Sedimenticolaceae</taxon>
        <taxon>Sedimenticola</taxon>
    </lineage>
</organism>
<dbReference type="EMBL" id="VMNH01000023">
    <property type="protein sequence ID" value="TVO70907.1"/>
    <property type="molecule type" value="Genomic_DNA"/>
</dbReference>
<keyword evidence="2" id="KW-1185">Reference proteome</keyword>
<comment type="caution">
    <text evidence="1">The sequence shown here is derived from an EMBL/GenBank/DDBJ whole genome shotgun (WGS) entry which is preliminary data.</text>
</comment>
<reference evidence="1 2" key="1">
    <citation type="submission" date="2019-07" db="EMBL/GenBank/DDBJ databases">
        <title>The pathways for chlorine oxyanion respiration interact through the shared metabolite chlorate.</title>
        <authorList>
            <person name="Barnum T.P."/>
            <person name="Cheng Y."/>
            <person name="Hill K.A."/>
            <person name="Lucas L.N."/>
            <person name="Carlson H.K."/>
            <person name="Coates J.D."/>
        </authorList>
    </citation>
    <scope>NUCLEOTIDE SEQUENCE [LARGE SCALE GENOMIC DNA]</scope>
    <source>
        <strain evidence="1 2">BK-1</strain>
    </source>
</reference>
<dbReference type="Pfam" id="PF18906">
    <property type="entry name" value="Phage_tube_2"/>
    <property type="match status" value="1"/>
</dbReference>
<protein>
    <submittedName>
        <fullName evidence="1">Uncharacterized protein</fullName>
    </submittedName>
</protein>
<sequence>MKFRKKVLLAKLETLYGTDSTPTGLANAIQVSDLSILPMEGSAVSRDLVRPTLGNDLQIHVGTHVKLEFDVEMAGAGAAGTAPAYGPILRMCGMAETINASVSVEYDPVSGNEESGTLYFHIDGQKHALLGARGGFSLKGDPGKIPKFHFMMTGLWADPATVADPVPDFTAFQVPLAVTNDNTPTFSLHGISPNMIGFSFDQNNQVVYRNVVGEESVQITDRAPGGQVTIEAPVLSTKNFFTIAKANTTGAIQLVHGTIAGHIVQFDAAQVQVLQPKYGESDGIATLQMGLSVIPTSAGDDDFKITVK</sequence>
<dbReference type="AlphaFoldDB" id="A0A557S0N0"/>
<evidence type="ECO:0000313" key="2">
    <source>
        <dbReference type="Proteomes" id="UP000316649"/>
    </source>
</evidence>
<dbReference type="Proteomes" id="UP000316649">
    <property type="component" value="Unassembled WGS sequence"/>
</dbReference>
<proteinExistence type="predicted"/>
<dbReference type="OrthoDB" id="6147138at2"/>